<dbReference type="PANTHER" id="PTHR47374:SF6">
    <property type="entry name" value="ENDOSOME ANTIGEN-LIKE PROTEIN, PUTATIVE (DUF3444)-RELATED"/>
    <property type="match status" value="1"/>
</dbReference>
<dbReference type="Gene3D" id="1.10.287.110">
    <property type="entry name" value="DnaJ domain"/>
    <property type="match status" value="1"/>
</dbReference>
<feature type="compositionally biased region" description="Low complexity" evidence="1">
    <location>
        <begin position="215"/>
        <end position="227"/>
    </location>
</feature>
<dbReference type="SMART" id="SM00271">
    <property type="entry name" value="DnaJ"/>
    <property type="match status" value="1"/>
</dbReference>
<dbReference type="InterPro" id="IPR001623">
    <property type="entry name" value="DnaJ_domain"/>
</dbReference>
<dbReference type="EMBL" id="JAUUTY010000005">
    <property type="protein sequence ID" value="KAK1626618.1"/>
    <property type="molecule type" value="Genomic_DNA"/>
</dbReference>
<feature type="compositionally biased region" description="Basic and acidic residues" evidence="1">
    <location>
        <begin position="149"/>
        <end position="166"/>
    </location>
</feature>
<feature type="compositionally biased region" description="Polar residues" evidence="1">
    <location>
        <begin position="378"/>
        <end position="406"/>
    </location>
</feature>
<protein>
    <recommendedName>
        <fullName evidence="2">J domain-containing protein</fullName>
    </recommendedName>
</protein>
<dbReference type="AlphaFoldDB" id="A0AAD8RK81"/>
<organism evidence="3 4">
    <name type="scientific">Lolium multiflorum</name>
    <name type="common">Italian ryegrass</name>
    <name type="synonym">Lolium perenne subsp. multiflorum</name>
    <dbReference type="NCBI Taxonomy" id="4521"/>
    <lineage>
        <taxon>Eukaryota</taxon>
        <taxon>Viridiplantae</taxon>
        <taxon>Streptophyta</taxon>
        <taxon>Embryophyta</taxon>
        <taxon>Tracheophyta</taxon>
        <taxon>Spermatophyta</taxon>
        <taxon>Magnoliopsida</taxon>
        <taxon>Liliopsida</taxon>
        <taxon>Poales</taxon>
        <taxon>Poaceae</taxon>
        <taxon>BOP clade</taxon>
        <taxon>Pooideae</taxon>
        <taxon>Poodae</taxon>
        <taxon>Poeae</taxon>
        <taxon>Poeae Chloroplast Group 2 (Poeae type)</taxon>
        <taxon>Loliodinae</taxon>
        <taxon>Loliinae</taxon>
        <taxon>Lolium</taxon>
    </lineage>
</organism>
<feature type="compositionally biased region" description="Low complexity" evidence="1">
    <location>
        <begin position="302"/>
        <end position="312"/>
    </location>
</feature>
<comment type="caution">
    <text evidence="3">The sequence shown here is derived from an EMBL/GenBank/DDBJ whole genome shotgun (WGS) entry which is preliminary data.</text>
</comment>
<feature type="compositionally biased region" description="Polar residues" evidence="1">
    <location>
        <begin position="228"/>
        <end position="269"/>
    </location>
</feature>
<evidence type="ECO:0000259" key="2">
    <source>
        <dbReference type="PROSITE" id="PS50076"/>
    </source>
</evidence>
<dbReference type="PANTHER" id="PTHR47374">
    <property type="entry name" value="ENDOSOME ANTIGEN-LIKE PROTEIN, PUTATIVE (DUF3444)-RELATED"/>
    <property type="match status" value="1"/>
</dbReference>
<evidence type="ECO:0000313" key="3">
    <source>
        <dbReference type="EMBL" id="KAK1626618.1"/>
    </source>
</evidence>
<dbReference type="InterPro" id="IPR036869">
    <property type="entry name" value="J_dom_sf"/>
</dbReference>
<dbReference type="CDD" id="cd06257">
    <property type="entry name" value="DnaJ"/>
    <property type="match status" value="1"/>
</dbReference>
<dbReference type="Pfam" id="PF00226">
    <property type="entry name" value="DnaJ"/>
    <property type="match status" value="1"/>
</dbReference>
<accession>A0AAD8RK81</accession>
<sequence length="466" mass="50813">MECNKDEASRAKDAAEIKLRNADYVSAKRMALKAQRLFPGIENISQLLAVCEVHCCTSVKINGETDWYGILQVEPTADNVLLKKQYRKLALLLHPDKNKFAGAEAAFKLIGEAHMTLTDQVKRSFHDKKRKSVFATSAPSQKKRRQTPKKTDAKKVNKENIPDFSKRPVPVRGEAPYTWSGPGTQTQKFPPSQQAHVTNEKQKYHSVPGWQNPVTGHQTHATHQQQQSRNVPGQQTPVESQKLQSDAQSKNTATSQAASDSNKNGTADGSFTARAGTCNSKKVSTAAFNQQSGAVRTESPISSSRKSSRQSQNVPDHQIPVATQQKQCEKPPFGAGPKILKRSSKKENNAVSKGDLAGCTNGSDNPTYSPVTRKISKGYSSCNAGKSGETINVASNGYSEQRSNIPKTDKTTNENGEVVNGSDHNVKEGIRKEDEMPNAAGNGATRSADVSIPFEGVSYPDPEFYD</sequence>
<evidence type="ECO:0000256" key="1">
    <source>
        <dbReference type="SAM" id="MobiDB-lite"/>
    </source>
</evidence>
<dbReference type="SUPFAM" id="SSF46565">
    <property type="entry name" value="Chaperone J-domain"/>
    <property type="match status" value="1"/>
</dbReference>
<feature type="domain" description="J" evidence="2">
    <location>
        <begin position="66"/>
        <end position="130"/>
    </location>
</feature>
<keyword evidence="4" id="KW-1185">Reference proteome</keyword>
<feature type="region of interest" description="Disordered" evidence="1">
    <location>
        <begin position="128"/>
        <end position="269"/>
    </location>
</feature>
<proteinExistence type="predicted"/>
<evidence type="ECO:0000313" key="4">
    <source>
        <dbReference type="Proteomes" id="UP001231189"/>
    </source>
</evidence>
<dbReference type="PRINTS" id="PR00625">
    <property type="entry name" value="JDOMAIN"/>
</dbReference>
<gene>
    <name evidence="3" type="ORF">QYE76_000933</name>
</gene>
<feature type="compositionally biased region" description="Polar residues" evidence="1">
    <location>
        <begin position="360"/>
        <end position="370"/>
    </location>
</feature>
<dbReference type="PROSITE" id="PS50076">
    <property type="entry name" value="DNAJ_2"/>
    <property type="match status" value="1"/>
</dbReference>
<dbReference type="GO" id="GO:0005783">
    <property type="term" value="C:endoplasmic reticulum"/>
    <property type="evidence" value="ECO:0007669"/>
    <property type="project" value="UniProtKB-ARBA"/>
</dbReference>
<feature type="region of interest" description="Disordered" evidence="1">
    <location>
        <begin position="286"/>
        <end position="466"/>
    </location>
</feature>
<dbReference type="Proteomes" id="UP001231189">
    <property type="component" value="Unassembled WGS sequence"/>
</dbReference>
<feature type="compositionally biased region" description="Basic and acidic residues" evidence="1">
    <location>
        <begin position="424"/>
        <end position="435"/>
    </location>
</feature>
<reference evidence="3" key="1">
    <citation type="submission" date="2023-07" db="EMBL/GenBank/DDBJ databases">
        <title>A chromosome-level genome assembly of Lolium multiflorum.</title>
        <authorList>
            <person name="Chen Y."/>
            <person name="Copetti D."/>
            <person name="Kolliker R."/>
            <person name="Studer B."/>
        </authorList>
    </citation>
    <scope>NUCLEOTIDE SEQUENCE</scope>
    <source>
        <strain evidence="3">02402/16</strain>
        <tissue evidence="3">Leaf</tissue>
    </source>
</reference>
<feature type="compositionally biased region" description="Polar residues" evidence="1">
    <location>
        <begin position="181"/>
        <end position="197"/>
    </location>
</feature>
<name>A0AAD8RK81_LOLMU</name>